<dbReference type="Proteomes" id="UP000773469">
    <property type="component" value="Unassembled WGS sequence"/>
</dbReference>
<protein>
    <recommendedName>
        <fullName evidence="2">RNA 2',3'-cyclic phosphodiesterase</fullName>
        <shortName evidence="2">RNA 2',3'-CPDase</shortName>
        <ecNumber evidence="2">3.1.4.58</ecNumber>
    </recommendedName>
</protein>
<dbReference type="InterPro" id="IPR004175">
    <property type="entry name" value="RNA_CPDase"/>
</dbReference>
<proteinExistence type="inferred from homology"/>
<dbReference type="Pfam" id="PF02834">
    <property type="entry name" value="LigT_PEase"/>
    <property type="match status" value="1"/>
</dbReference>
<dbReference type="PANTHER" id="PTHR35561:SF1">
    <property type="entry name" value="RNA 2',3'-CYCLIC PHOSPHODIESTERASE"/>
    <property type="match status" value="1"/>
</dbReference>
<dbReference type="Gene3D" id="3.90.1140.10">
    <property type="entry name" value="Cyclic phosphodiesterase"/>
    <property type="match status" value="1"/>
</dbReference>
<dbReference type="Proteomes" id="UP000095230">
    <property type="component" value="Unassembled WGS sequence"/>
</dbReference>
<feature type="active site" description="Proton acceptor" evidence="2">
    <location>
        <position position="125"/>
    </location>
</feature>
<dbReference type="InterPro" id="IPR009097">
    <property type="entry name" value="Cyclic_Pdiesterase"/>
</dbReference>
<reference evidence="4 7" key="2">
    <citation type="submission" date="2021-05" db="EMBL/GenBank/DDBJ databases">
        <title>Molecular characterization for Shewanella algae harboring chromosomal blaOXA-55-like strains isolated from clinical and environment sample.</title>
        <authorList>
            <person name="Ohama Y."/>
            <person name="Aoki K."/>
            <person name="Harada S."/>
            <person name="Moriya K."/>
            <person name="Ishii Y."/>
            <person name="Tateda K."/>
        </authorList>
    </citation>
    <scope>NUCLEOTIDE SEQUENCE [LARGE SCALE GENOMIC DNA]</scope>
    <source>
        <strain evidence="4 7">MBTL60-118</strain>
    </source>
</reference>
<dbReference type="HAMAP" id="MF_01940">
    <property type="entry name" value="RNA_CPDase"/>
    <property type="match status" value="1"/>
</dbReference>
<dbReference type="EMBL" id="MCBT01000024">
    <property type="protein sequence ID" value="OEG74246.1"/>
    <property type="molecule type" value="Genomic_DNA"/>
</dbReference>
<evidence type="ECO:0000259" key="3">
    <source>
        <dbReference type="Pfam" id="PF02834"/>
    </source>
</evidence>
<feature type="short sequence motif" description="HXTX 2" evidence="2">
    <location>
        <begin position="125"/>
        <end position="128"/>
    </location>
</feature>
<feature type="domain" description="Phosphoesterase HXTX" evidence="3">
    <location>
        <begin position="25"/>
        <end position="83"/>
    </location>
</feature>
<evidence type="ECO:0000256" key="2">
    <source>
        <dbReference type="HAMAP-Rule" id="MF_01940"/>
    </source>
</evidence>
<evidence type="ECO:0000313" key="6">
    <source>
        <dbReference type="Proteomes" id="UP000095230"/>
    </source>
</evidence>
<sequence>MLKRLFLGFSPNEVQTTQLLGEQNAIESDGNRVPSANLHLTLAFLGQVNEYQQACLIEQLNHHSTAAKFKRFNVILNEFVHWQKASAICLIGKALDPNLIDLKRRSVTLATDIGLHCSEHDFIPHITLYRKAKRLTAAPPAPLYFAPDTLHLYQSVSTHNGVRYPIVSSWSLIDEP</sequence>
<dbReference type="OrthoDB" id="7061261at2"/>
<gene>
    <name evidence="4" type="primary">ligT</name>
    <name evidence="5" type="ORF">BEL05_01225</name>
    <name evidence="4" type="ORF">TUM3794_03690</name>
</gene>
<dbReference type="PANTHER" id="PTHR35561">
    <property type="entry name" value="RNA 2',3'-CYCLIC PHOSPHODIESTERASE"/>
    <property type="match status" value="1"/>
</dbReference>
<dbReference type="STRING" id="23.BEL05_01225"/>
<dbReference type="AlphaFoldDB" id="A0A1E5IUR1"/>
<reference evidence="5 6" key="1">
    <citation type="submission" date="2016-07" db="EMBL/GenBank/DDBJ databases">
        <title>Whole-genome of two Shewanella species isolated from a digestive organ of sea cucumber Apostichopus japonicus Selenka 1867.</title>
        <authorList>
            <person name="Hong H.-H."/>
            <person name="Choi H."/>
            <person name="Cheon S."/>
            <person name="Oh J.-S."/>
            <person name="Lee H.-G."/>
            <person name="Park C."/>
        </authorList>
    </citation>
    <scope>NUCLEOTIDE SEQUENCE [LARGE SCALE GENOMIC DNA]</scope>
    <source>
        <strain evidence="5 6">CSB03KR</strain>
    </source>
</reference>
<comment type="catalytic activity">
    <reaction evidence="2">
        <text>a 3'-end 2',3'-cyclophospho-ribonucleotide-RNA + H2O = a 3'-end 2'-phospho-ribonucleotide-RNA + H(+)</text>
        <dbReference type="Rhea" id="RHEA:11828"/>
        <dbReference type="Rhea" id="RHEA-COMP:10464"/>
        <dbReference type="Rhea" id="RHEA-COMP:17353"/>
        <dbReference type="ChEBI" id="CHEBI:15377"/>
        <dbReference type="ChEBI" id="CHEBI:15378"/>
        <dbReference type="ChEBI" id="CHEBI:83064"/>
        <dbReference type="ChEBI" id="CHEBI:173113"/>
        <dbReference type="EC" id="3.1.4.58"/>
    </reaction>
</comment>
<comment type="caution">
    <text evidence="5">The sequence shown here is derived from an EMBL/GenBank/DDBJ whole genome shotgun (WGS) entry which is preliminary data.</text>
</comment>
<dbReference type="GO" id="GO:0004113">
    <property type="term" value="F:2',3'-cyclic-nucleotide 3'-phosphodiesterase activity"/>
    <property type="evidence" value="ECO:0007669"/>
    <property type="project" value="InterPro"/>
</dbReference>
<feature type="active site" description="Proton donor" evidence="2">
    <location>
        <position position="39"/>
    </location>
</feature>
<accession>A0A1E5IUR1</accession>
<organism evidence="5 6">
    <name type="scientific">Shewanella colwelliana</name>
    <name type="common">Alteromonas colwelliana</name>
    <dbReference type="NCBI Taxonomy" id="23"/>
    <lineage>
        <taxon>Bacteria</taxon>
        <taxon>Pseudomonadati</taxon>
        <taxon>Pseudomonadota</taxon>
        <taxon>Gammaproteobacteria</taxon>
        <taxon>Alteromonadales</taxon>
        <taxon>Shewanellaceae</taxon>
        <taxon>Shewanella</taxon>
    </lineage>
</organism>
<evidence type="ECO:0000256" key="1">
    <source>
        <dbReference type="ARBA" id="ARBA00022801"/>
    </source>
</evidence>
<name>A0A1E5IUR1_SHECO</name>
<evidence type="ECO:0000313" key="4">
    <source>
        <dbReference type="EMBL" id="GIU35661.1"/>
    </source>
</evidence>
<dbReference type="GO" id="GO:0008664">
    <property type="term" value="F:RNA 2',3'-cyclic 3'-phosphodiesterase activity"/>
    <property type="evidence" value="ECO:0007669"/>
    <property type="project" value="UniProtKB-EC"/>
</dbReference>
<evidence type="ECO:0000313" key="7">
    <source>
        <dbReference type="Proteomes" id="UP000773469"/>
    </source>
</evidence>
<evidence type="ECO:0000313" key="5">
    <source>
        <dbReference type="EMBL" id="OEG74246.1"/>
    </source>
</evidence>
<comment type="function">
    <text evidence="2">Hydrolyzes RNA 2',3'-cyclic phosphodiester to an RNA 2'-phosphomonoester.</text>
</comment>
<dbReference type="NCBIfam" id="TIGR02258">
    <property type="entry name" value="2_5_ligase"/>
    <property type="match status" value="1"/>
</dbReference>
<feature type="short sequence motif" description="HXTX 1" evidence="2">
    <location>
        <begin position="39"/>
        <end position="42"/>
    </location>
</feature>
<dbReference type="EMBL" id="BPEU01000002">
    <property type="protein sequence ID" value="GIU35661.1"/>
    <property type="molecule type" value="Genomic_DNA"/>
</dbReference>
<dbReference type="GO" id="GO:0016874">
    <property type="term" value="F:ligase activity"/>
    <property type="evidence" value="ECO:0007669"/>
    <property type="project" value="UniProtKB-KW"/>
</dbReference>
<dbReference type="RefSeq" id="WP_028763770.1">
    <property type="nucleotide sequence ID" value="NZ_BPEU01000002.1"/>
</dbReference>
<dbReference type="EC" id="3.1.4.58" evidence="2"/>
<dbReference type="InterPro" id="IPR014051">
    <property type="entry name" value="Phosphoesterase_HXTX"/>
</dbReference>
<keyword evidence="1 2" id="KW-0378">Hydrolase</keyword>
<keyword evidence="5" id="KW-0436">Ligase</keyword>
<dbReference type="SUPFAM" id="SSF55144">
    <property type="entry name" value="LigT-like"/>
    <property type="match status" value="1"/>
</dbReference>
<comment type="similarity">
    <text evidence="2">Belongs to the 2H phosphoesterase superfamily. ThpR family.</text>
</comment>
<keyword evidence="7" id="KW-1185">Reference proteome</keyword>